<dbReference type="EMBL" id="KB467943">
    <property type="protein sequence ID" value="PCH38936.1"/>
    <property type="molecule type" value="Genomic_DNA"/>
</dbReference>
<dbReference type="InterPro" id="IPR002123">
    <property type="entry name" value="Plipid/glycerol_acylTrfase"/>
</dbReference>
<name>A0A2H3J9Q5_WOLCO</name>
<dbReference type="OrthoDB" id="1044435at2759"/>
<keyword evidence="2" id="KW-0808">Transferase</keyword>
<dbReference type="AlphaFoldDB" id="A0A2H3J9Q5"/>
<protein>
    <submittedName>
        <fullName evidence="2">Acyltransferase</fullName>
    </submittedName>
</protein>
<keyword evidence="2" id="KW-0012">Acyltransferase</keyword>
<gene>
    <name evidence="2" type="ORF">WOLCODRAFT_141011</name>
</gene>
<keyword evidence="3" id="KW-1185">Reference proteome</keyword>
<organism evidence="2 3">
    <name type="scientific">Wolfiporia cocos (strain MD-104)</name>
    <name type="common">Brown rot fungus</name>
    <dbReference type="NCBI Taxonomy" id="742152"/>
    <lineage>
        <taxon>Eukaryota</taxon>
        <taxon>Fungi</taxon>
        <taxon>Dikarya</taxon>
        <taxon>Basidiomycota</taxon>
        <taxon>Agaricomycotina</taxon>
        <taxon>Agaricomycetes</taxon>
        <taxon>Polyporales</taxon>
        <taxon>Phaeolaceae</taxon>
        <taxon>Wolfiporia</taxon>
    </lineage>
</organism>
<reference evidence="2 3" key="1">
    <citation type="journal article" date="2012" name="Science">
        <title>The Paleozoic origin of enzymatic lignin decomposition reconstructed from 31 fungal genomes.</title>
        <authorList>
            <person name="Floudas D."/>
            <person name="Binder M."/>
            <person name="Riley R."/>
            <person name="Barry K."/>
            <person name="Blanchette R.A."/>
            <person name="Henrissat B."/>
            <person name="Martinez A.T."/>
            <person name="Otillar R."/>
            <person name="Spatafora J.W."/>
            <person name="Yadav J.S."/>
            <person name="Aerts A."/>
            <person name="Benoit I."/>
            <person name="Boyd A."/>
            <person name="Carlson A."/>
            <person name="Copeland A."/>
            <person name="Coutinho P.M."/>
            <person name="de Vries R.P."/>
            <person name="Ferreira P."/>
            <person name="Findley K."/>
            <person name="Foster B."/>
            <person name="Gaskell J."/>
            <person name="Glotzer D."/>
            <person name="Gorecki P."/>
            <person name="Heitman J."/>
            <person name="Hesse C."/>
            <person name="Hori C."/>
            <person name="Igarashi K."/>
            <person name="Jurgens J.A."/>
            <person name="Kallen N."/>
            <person name="Kersten P."/>
            <person name="Kohler A."/>
            <person name="Kuees U."/>
            <person name="Kumar T.K.A."/>
            <person name="Kuo A."/>
            <person name="LaButti K."/>
            <person name="Larrondo L.F."/>
            <person name="Lindquist E."/>
            <person name="Ling A."/>
            <person name="Lombard V."/>
            <person name="Lucas S."/>
            <person name="Lundell T."/>
            <person name="Martin R."/>
            <person name="McLaughlin D.J."/>
            <person name="Morgenstern I."/>
            <person name="Morin E."/>
            <person name="Murat C."/>
            <person name="Nagy L.G."/>
            <person name="Nolan M."/>
            <person name="Ohm R.A."/>
            <person name="Patyshakuliyeva A."/>
            <person name="Rokas A."/>
            <person name="Ruiz-Duenas F.J."/>
            <person name="Sabat G."/>
            <person name="Salamov A."/>
            <person name="Samejima M."/>
            <person name="Schmutz J."/>
            <person name="Slot J.C."/>
            <person name="St John F."/>
            <person name="Stenlid J."/>
            <person name="Sun H."/>
            <person name="Sun S."/>
            <person name="Syed K."/>
            <person name="Tsang A."/>
            <person name="Wiebenga A."/>
            <person name="Young D."/>
            <person name="Pisabarro A."/>
            <person name="Eastwood D.C."/>
            <person name="Martin F."/>
            <person name="Cullen D."/>
            <person name="Grigoriev I.V."/>
            <person name="Hibbett D.S."/>
        </authorList>
    </citation>
    <scope>NUCLEOTIDE SEQUENCE [LARGE SCALE GENOMIC DNA]</scope>
    <source>
        <strain evidence="2 3">MD-104</strain>
    </source>
</reference>
<dbReference type="OMA" id="VCFWAKS"/>
<dbReference type="SMART" id="SM00563">
    <property type="entry name" value="PlsC"/>
    <property type="match status" value="1"/>
</dbReference>
<dbReference type="Pfam" id="PF01553">
    <property type="entry name" value="Acyltransferase"/>
    <property type="match status" value="1"/>
</dbReference>
<evidence type="ECO:0000259" key="1">
    <source>
        <dbReference type="SMART" id="SM00563"/>
    </source>
</evidence>
<dbReference type="Proteomes" id="UP000218811">
    <property type="component" value="Unassembled WGS sequence"/>
</dbReference>
<dbReference type="SUPFAM" id="SSF69593">
    <property type="entry name" value="Glycerol-3-phosphate (1)-acyltransferase"/>
    <property type="match status" value="1"/>
</dbReference>
<evidence type="ECO:0000313" key="2">
    <source>
        <dbReference type="EMBL" id="PCH38936.1"/>
    </source>
</evidence>
<feature type="domain" description="Phospholipid/glycerol acyltransferase" evidence="1">
    <location>
        <begin position="38"/>
        <end position="184"/>
    </location>
</feature>
<dbReference type="GO" id="GO:0004366">
    <property type="term" value="F:glycerol-3-phosphate O-acyltransferase activity"/>
    <property type="evidence" value="ECO:0007669"/>
    <property type="project" value="TreeGrafter"/>
</dbReference>
<sequence>MGLRLVYRTLRKFSDWALMFYSEVHVDGIENVPQDGPLIVVACHHNELLDIATLAVTIPHRRPLCFWAKSSLFKNPLARAILLSSGAIPVHRNPDGAAKAAAPENNGSSSLRETLFAETFRALDSGDVIGVFPEGTSYTMPQIIQVKEGAALAALEYIRWQRHNTGNGTRPKDLVIIPVGIVHTDKSQYQSRMCVRWGAPINIATAAEEYIAGGGSDRSVVRALTDTIEKRMVQLTINAPDWDTLHAARMARDIIWDDEQNIPARQIVIVTQFLIDMFTNSSDIPSQRSAKRALLKYYSLLYYTSISHPSLTAILPDPLNFEPPTIGQAVMSVVRQIAITLLHPRFLVFFPPFVLHVPAYILAASANRFLATAHEEETHAQFKAIFGGIGAGTMYALAGRAIARFLLSSKILGKLKEMAHTTAKFDILLPLSHSMTSIPSSIKSSLAVASLICGTVVLMSKWHNLLIHSNLTQMRRLITSWKVVTGLLSPTSTDLTPEELMLYETPPRPPINPYVKHRQNPEHIGQASHTHNGSVRDENAVHDIDYACPATPSSSRIIRPLLEARIEATTSLQDFLADWESQHGFNPVELYPDVLTPSHQ</sequence>
<dbReference type="PANTHER" id="PTHR31605">
    <property type="entry name" value="GLYCEROL-3-PHOSPHATE O-ACYLTRANSFERASE 1"/>
    <property type="match status" value="1"/>
</dbReference>
<dbReference type="GO" id="GO:0016287">
    <property type="term" value="F:glycerone-phosphate O-acyltransferase activity"/>
    <property type="evidence" value="ECO:0007669"/>
    <property type="project" value="TreeGrafter"/>
</dbReference>
<dbReference type="InterPro" id="IPR052744">
    <property type="entry name" value="GPAT/DAPAT"/>
</dbReference>
<dbReference type="GO" id="GO:0008654">
    <property type="term" value="P:phospholipid biosynthetic process"/>
    <property type="evidence" value="ECO:0007669"/>
    <property type="project" value="TreeGrafter"/>
</dbReference>
<dbReference type="CDD" id="cd07992">
    <property type="entry name" value="LPLAT_AAK14816-like"/>
    <property type="match status" value="1"/>
</dbReference>
<accession>A0A2H3J9Q5</accession>
<dbReference type="PANTHER" id="PTHR31605:SF0">
    <property type="entry name" value="GLYCEROL-3-PHOSPHATE O-ACYLTRANSFERASE 1"/>
    <property type="match status" value="1"/>
</dbReference>
<proteinExistence type="predicted"/>
<evidence type="ECO:0000313" key="3">
    <source>
        <dbReference type="Proteomes" id="UP000218811"/>
    </source>
</evidence>
<dbReference type="STRING" id="742152.A0A2H3J9Q5"/>